<evidence type="ECO:0000313" key="1">
    <source>
        <dbReference type="EMBL" id="MBB3205140.1"/>
    </source>
</evidence>
<name>A0A7W5DV70_9BACT</name>
<dbReference type="RefSeq" id="WP_184302193.1">
    <property type="nucleotide sequence ID" value="NZ_JACHXU010000002.1"/>
</dbReference>
<dbReference type="Proteomes" id="UP000536179">
    <property type="component" value="Unassembled WGS sequence"/>
</dbReference>
<accession>A0A7W5DV70</accession>
<organism evidence="1 2">
    <name type="scientific">Aporhodopirellula rubra</name>
    <dbReference type="NCBI Taxonomy" id="980271"/>
    <lineage>
        <taxon>Bacteria</taxon>
        <taxon>Pseudomonadati</taxon>
        <taxon>Planctomycetota</taxon>
        <taxon>Planctomycetia</taxon>
        <taxon>Pirellulales</taxon>
        <taxon>Pirellulaceae</taxon>
        <taxon>Aporhodopirellula</taxon>
    </lineage>
</organism>
<protein>
    <recommendedName>
        <fullName evidence="3">DUF2891 domain-containing protein</fullName>
    </recommendedName>
</protein>
<comment type="caution">
    <text evidence="1">The sequence shown here is derived from an EMBL/GenBank/DDBJ whole genome shotgun (WGS) entry which is preliminary data.</text>
</comment>
<gene>
    <name evidence="1" type="ORF">FHS27_000907</name>
</gene>
<dbReference type="InterPro" id="IPR021365">
    <property type="entry name" value="DUF2891"/>
</dbReference>
<proteinExistence type="predicted"/>
<dbReference type="EMBL" id="JACHXU010000002">
    <property type="protein sequence ID" value="MBB3205140.1"/>
    <property type="molecule type" value="Genomic_DNA"/>
</dbReference>
<reference evidence="1 2" key="1">
    <citation type="submission" date="2020-08" db="EMBL/GenBank/DDBJ databases">
        <title>Genomic Encyclopedia of Type Strains, Phase III (KMG-III): the genomes of soil and plant-associated and newly described type strains.</title>
        <authorList>
            <person name="Whitman W."/>
        </authorList>
    </citation>
    <scope>NUCLEOTIDE SEQUENCE [LARGE SCALE GENOMIC DNA]</scope>
    <source>
        <strain evidence="1 2">CECT 8075</strain>
    </source>
</reference>
<evidence type="ECO:0000313" key="2">
    <source>
        <dbReference type="Proteomes" id="UP000536179"/>
    </source>
</evidence>
<dbReference type="AlphaFoldDB" id="A0A7W5DV70"/>
<dbReference type="Pfam" id="PF11199">
    <property type="entry name" value="DUF2891"/>
    <property type="match status" value="1"/>
</dbReference>
<sequence>MTPRSRRNFGLGCLIALLLPAIHGVYPSGVHAQSSGTSPVQVDFDRLTNETADAWAELVLENIDIEFPNKMSLTYIDASQLKTPKQNFPAFYGCFDWHSSVHGHWVLVRLLRSMPDLPSATQIRATLDVHLSQENVEKEAAFFSRDEHKSFERMYGWAWFLRLAMELENWNDPDALRWRENLRPLERVLRQRIDAYLPLLSYPIRVGQHTDTGFALGQLLDYSKAVNHPDLAAVVTQTARKFYLDDKSYPVNYEPSGHDFFSSCWNEADLMRRVLPANEFAQWLGKFVPNAKAQLTDGTIEPVEVPDVTDGKLVHLAGLNLNRAWCLRAVANALPANHELKQPLLISARRHLRAGVKYVNSGHYEGDHWLATFALFAITEPGLSHGSTGLPDSAASPASTGTEQ</sequence>
<evidence type="ECO:0008006" key="3">
    <source>
        <dbReference type="Google" id="ProtNLM"/>
    </source>
</evidence>
<keyword evidence="2" id="KW-1185">Reference proteome</keyword>